<accession>A0A0G9MP01</accession>
<evidence type="ECO:0000259" key="4">
    <source>
        <dbReference type="PROSITE" id="PS51737"/>
    </source>
</evidence>
<keyword evidence="6" id="KW-1185">Reference proteome</keyword>
<dbReference type="Pfam" id="PF00239">
    <property type="entry name" value="Resolvase"/>
    <property type="match status" value="1"/>
</dbReference>
<dbReference type="SUPFAM" id="SSF53041">
    <property type="entry name" value="Resolvase-like"/>
    <property type="match status" value="1"/>
</dbReference>
<dbReference type="Gene3D" id="3.40.50.1390">
    <property type="entry name" value="Resolvase, N-terminal catalytic domain"/>
    <property type="match status" value="1"/>
</dbReference>
<dbReference type="PATRIC" id="fig|1581420.6.peg.2748"/>
<proteinExistence type="predicted"/>
<feature type="domain" description="Resolvase/invertase-type recombinase catalytic" evidence="3">
    <location>
        <begin position="2"/>
        <end position="159"/>
    </location>
</feature>
<dbReference type="GO" id="GO:0003677">
    <property type="term" value="F:DNA binding"/>
    <property type="evidence" value="ECO:0007669"/>
    <property type="project" value="InterPro"/>
</dbReference>
<protein>
    <submittedName>
        <fullName evidence="5">Recombinase</fullName>
    </submittedName>
</protein>
<dbReference type="InterPro" id="IPR050639">
    <property type="entry name" value="SSR_resolvase"/>
</dbReference>
<dbReference type="PANTHER" id="PTHR30461">
    <property type="entry name" value="DNA-INVERTASE FROM LAMBDOID PROPHAGE"/>
    <property type="match status" value="1"/>
</dbReference>
<dbReference type="Pfam" id="PF07508">
    <property type="entry name" value="Recombinase"/>
    <property type="match status" value="1"/>
</dbReference>
<dbReference type="SMART" id="SM00857">
    <property type="entry name" value="Resolvase"/>
    <property type="match status" value="1"/>
</dbReference>
<dbReference type="OrthoDB" id="7410930at2"/>
<sequence length="525" mass="57628">MRTLIYARYSSAIQNPRSIADQFAACRARAEAEGWEIVAEFSDAAISGAAGIEDVQRPGLAALLDRIDRHDIDQVLTESTDRIARHQGDAFAVRERIEFAGARLFTLMDGVVDDITGTIKGLFDARTRKDLASRVRRGHRGNIAQGKATGGIAYGYRKVARFDDKGEAIRGLREIDEDKAEIVRRIFREYAAGRSPIAIAMDLNAEGVAAPRGAIWRPSTIIGHHNAGFAILANPVYIGRLVYGRSKQVTDPRTRQRRMAPGDGELHTGEAPHLRIVDDTLWHAVQAQLQARSSHAKGASRPERQRRPKHLLSGLGECGVCGSKFIMRGGGYFGCSRFVDAKACSNDRTIQKDRYEAAVLAQLRGLMLAPEAVEAYLEEYRVEAARRAREAAGERGRLERRRAEAARKVERLVDAVAAGGSAFAEIRTALATAKTDQAEAERALAAAEAVPTIALHPGLARQYREAIANLADELADETTRREAAPKLRKLIARIVVSPSEEQRGVTIEVLRHLDEIVTLATRRTA</sequence>
<dbReference type="Gene3D" id="3.90.1750.20">
    <property type="entry name" value="Putative Large Serine Recombinase, Chain B, Domain 2"/>
    <property type="match status" value="1"/>
</dbReference>
<dbReference type="InterPro" id="IPR038109">
    <property type="entry name" value="DNA_bind_recomb_sf"/>
</dbReference>
<dbReference type="InterPro" id="IPR036162">
    <property type="entry name" value="Resolvase-like_N_sf"/>
</dbReference>
<dbReference type="PROSITE" id="PS51736">
    <property type="entry name" value="RECOMBINASES_3"/>
    <property type="match status" value="1"/>
</dbReference>
<gene>
    <name evidence="5" type="ORF">AAW00_13450</name>
</gene>
<dbReference type="InterPro" id="IPR025827">
    <property type="entry name" value="Zn_ribbon_recom_dom"/>
</dbReference>
<evidence type="ECO:0000313" key="5">
    <source>
        <dbReference type="EMBL" id="KLE32435.1"/>
    </source>
</evidence>
<dbReference type="RefSeq" id="WP_047004949.1">
    <property type="nucleotide sequence ID" value="NZ_LBHB01000004.1"/>
</dbReference>
<organism evidence="5 6">
    <name type="scientific">Aurantiacibacter luteus</name>
    <dbReference type="NCBI Taxonomy" id="1581420"/>
    <lineage>
        <taxon>Bacteria</taxon>
        <taxon>Pseudomonadati</taxon>
        <taxon>Pseudomonadota</taxon>
        <taxon>Alphaproteobacteria</taxon>
        <taxon>Sphingomonadales</taxon>
        <taxon>Erythrobacteraceae</taxon>
        <taxon>Aurantiacibacter</taxon>
    </lineage>
</organism>
<comment type="caution">
    <text evidence="5">The sequence shown here is derived from an EMBL/GenBank/DDBJ whole genome shotgun (WGS) entry which is preliminary data.</text>
</comment>
<evidence type="ECO:0000256" key="2">
    <source>
        <dbReference type="SAM" id="MobiDB-lite"/>
    </source>
</evidence>
<dbReference type="Pfam" id="PF13408">
    <property type="entry name" value="Zn_ribbon_recom"/>
    <property type="match status" value="1"/>
</dbReference>
<keyword evidence="1" id="KW-0175">Coiled coil</keyword>
<dbReference type="InterPro" id="IPR011109">
    <property type="entry name" value="DNA_bind_recombinase_dom"/>
</dbReference>
<dbReference type="Proteomes" id="UP000053464">
    <property type="component" value="Unassembled WGS sequence"/>
</dbReference>
<dbReference type="STRING" id="1581420.AAW00_13450"/>
<dbReference type="CDD" id="cd00338">
    <property type="entry name" value="Ser_Recombinase"/>
    <property type="match status" value="1"/>
</dbReference>
<evidence type="ECO:0000259" key="3">
    <source>
        <dbReference type="PROSITE" id="PS51736"/>
    </source>
</evidence>
<reference evidence="5 6" key="1">
    <citation type="submission" date="2015-04" db="EMBL/GenBank/DDBJ databases">
        <title>The draft genome sequence of Erythrobacter luteus KA37.</title>
        <authorList>
            <person name="Zhuang L."/>
            <person name="Liu Y."/>
            <person name="Shao Z."/>
        </authorList>
    </citation>
    <scope>NUCLEOTIDE SEQUENCE [LARGE SCALE GENOMIC DNA]</scope>
    <source>
        <strain evidence="5 6">KA37</strain>
    </source>
</reference>
<dbReference type="PANTHER" id="PTHR30461:SF23">
    <property type="entry name" value="DNA RECOMBINASE-RELATED"/>
    <property type="match status" value="1"/>
</dbReference>
<feature type="domain" description="Recombinase" evidence="4">
    <location>
        <begin position="153"/>
        <end position="295"/>
    </location>
</feature>
<feature type="region of interest" description="Disordered" evidence="2">
    <location>
        <begin position="249"/>
        <end position="269"/>
    </location>
</feature>
<dbReference type="AlphaFoldDB" id="A0A0G9MP01"/>
<dbReference type="EMBL" id="LBHB01000004">
    <property type="protein sequence ID" value="KLE32435.1"/>
    <property type="molecule type" value="Genomic_DNA"/>
</dbReference>
<dbReference type="InterPro" id="IPR006119">
    <property type="entry name" value="Resolv_N"/>
</dbReference>
<evidence type="ECO:0000256" key="1">
    <source>
        <dbReference type="SAM" id="Coils"/>
    </source>
</evidence>
<name>A0A0G9MP01_9SPHN</name>
<feature type="coiled-coil region" evidence="1">
    <location>
        <begin position="388"/>
        <end position="480"/>
    </location>
</feature>
<evidence type="ECO:0000313" key="6">
    <source>
        <dbReference type="Proteomes" id="UP000053464"/>
    </source>
</evidence>
<dbReference type="PROSITE" id="PS51737">
    <property type="entry name" value="RECOMBINASE_DNA_BIND"/>
    <property type="match status" value="1"/>
</dbReference>
<dbReference type="GO" id="GO:0000150">
    <property type="term" value="F:DNA strand exchange activity"/>
    <property type="evidence" value="ECO:0007669"/>
    <property type="project" value="InterPro"/>
</dbReference>